<comment type="caution">
    <text evidence="1">The sequence shown here is derived from an EMBL/GenBank/DDBJ whole genome shotgun (WGS) entry which is preliminary data.</text>
</comment>
<reference evidence="1 2" key="1">
    <citation type="journal article" date="2020" name="Nat. Food">
        <title>A phased Vanilla planifolia genome enables genetic improvement of flavour and production.</title>
        <authorList>
            <person name="Hasing T."/>
            <person name="Tang H."/>
            <person name="Brym M."/>
            <person name="Khazi F."/>
            <person name="Huang T."/>
            <person name="Chambers A.H."/>
        </authorList>
    </citation>
    <scope>NUCLEOTIDE SEQUENCE [LARGE SCALE GENOMIC DNA]</scope>
    <source>
        <tissue evidence="1">Leaf</tissue>
    </source>
</reference>
<evidence type="ECO:0000313" key="2">
    <source>
        <dbReference type="Proteomes" id="UP000639772"/>
    </source>
</evidence>
<dbReference type="EMBL" id="JADCNM010000006">
    <property type="protein sequence ID" value="KAG0478505.1"/>
    <property type="molecule type" value="Genomic_DNA"/>
</dbReference>
<accession>A0A835QRW4</accession>
<dbReference type="Gene3D" id="1.25.40.10">
    <property type="entry name" value="Tetratricopeptide repeat domain"/>
    <property type="match status" value="1"/>
</dbReference>
<sequence>MTLSGAGRRLSMVLRRASVLYGSQRHLGHLDQFAGLARVPYCEGPWPRSYSTSRFGKGNYLACEPVYSLMVCVHFSSEANEETAALTETVEEVYTKLLKSVEAKTMPPNALLWSLIEKCTKKDDILLLFQILRRLRVFRLSSLRIHANFNCHLCLKVTEACIRCDALEYGLKTLWKHNVYGLTPTISSAHRLLLHAKKNGDVKLMQKIMAVIQKNSLPLQPGTADIVFSICYDTNSWKLLLKYAKMFLKAGVKLHRTAYDNIMDFAAKIGDAKSIWKTEQHRTKHLKRHTITTAFSCAKACLIDQKPENAAAIISHLYQDLPDDKKPYFADALQSLISEWPCELLKKKTEEDGEVLAEYLRSGIPVLFSSLRNNGIGTTVNLEELKF</sequence>
<evidence type="ECO:0000313" key="1">
    <source>
        <dbReference type="EMBL" id="KAG0478505.1"/>
    </source>
</evidence>
<proteinExistence type="predicted"/>
<dbReference type="OrthoDB" id="2016320at2759"/>
<gene>
    <name evidence="1" type="ORF">HPP92_013224</name>
</gene>
<dbReference type="AlphaFoldDB" id="A0A835QRW4"/>
<dbReference type="PANTHER" id="PTHR47604:SF1">
    <property type="entry name" value="ADENYLYL CYCLASE"/>
    <property type="match status" value="1"/>
</dbReference>
<protein>
    <submittedName>
        <fullName evidence="1">Uncharacterized protein</fullName>
    </submittedName>
</protein>
<dbReference type="PANTHER" id="PTHR47604">
    <property type="entry name" value="ADENYLYL CYCLASE"/>
    <property type="match status" value="1"/>
</dbReference>
<dbReference type="InterPro" id="IPR011990">
    <property type="entry name" value="TPR-like_helical_dom_sf"/>
</dbReference>
<organism evidence="1 2">
    <name type="scientific">Vanilla planifolia</name>
    <name type="common">Vanilla</name>
    <dbReference type="NCBI Taxonomy" id="51239"/>
    <lineage>
        <taxon>Eukaryota</taxon>
        <taxon>Viridiplantae</taxon>
        <taxon>Streptophyta</taxon>
        <taxon>Embryophyta</taxon>
        <taxon>Tracheophyta</taxon>
        <taxon>Spermatophyta</taxon>
        <taxon>Magnoliopsida</taxon>
        <taxon>Liliopsida</taxon>
        <taxon>Asparagales</taxon>
        <taxon>Orchidaceae</taxon>
        <taxon>Vanilloideae</taxon>
        <taxon>Vanilleae</taxon>
        <taxon>Vanilla</taxon>
    </lineage>
</organism>
<name>A0A835QRW4_VANPL</name>
<dbReference type="Proteomes" id="UP000639772">
    <property type="component" value="Chromosome 6"/>
</dbReference>